<dbReference type="PANTHER" id="PTHR21666">
    <property type="entry name" value="PEPTIDASE-RELATED"/>
    <property type="match status" value="1"/>
</dbReference>
<sequence length="697" mass="73841">MRGWGRGQSAGARSGGVDLGTEPALTVGTPDGLPQRRSVSVRWLAGTVLTGLTSTVLMGGALMAALDGRHQLAVPPEIGRAIRSAIDSLGTGQKGDRIRPTQEPVSDRQVLQVSTVSRQGDRDLIKMKPFAKITTALATSITEAGADIPPFDPTRLAGGDPGPAAPTAADKLAEIKDEGTSGDGEDADVASADGGAGSSGDGADQGAASDAPAQEQFYGANVEGEISVKTSDLPLDEQPMDSEPSVAEAEAEAAARATVPNLAAGTVMAAMPYVDPDRFTVADPSSDPFSALGVKIVPENVSFVAKSAPTSRNEERVASIDKGQNFGKLLSQNGVGDQDASAIIAAMSDLVDLTSLRAGQKVRILEAIESDSSVRPMRVSIYDDGVHQATVARRDDDTFVRADEPESSTDEFETAEPAAPDDGPMPKLYDSIYETAREQQVPEQLITELIRIFSYDVDFQSRVAPGDAIEVFHSLPEDGGSDADDEILYASITIDGVTKRFYRYRSPDDGVVDYFDEDGRSAKKFLVRKPINIGILRSPFGYRKHPILGYVRLHPGVDWAAPRGTPILAAGNGVVEKAGWTSGYGRFTLIRHTNGYETAYGHQSGIAKGVVPGAKVRQGQVIGYVGSTGLSTGPHLHYEVRINSKPVDPLRVRLPRGRVLQGEILTAFEKERSRIDTLIGTPAGAKVASIPDDEVTN</sequence>
<keyword evidence="11" id="KW-1185">Reference proteome</keyword>
<evidence type="ECO:0000259" key="9">
    <source>
        <dbReference type="Pfam" id="PF01551"/>
    </source>
</evidence>
<feature type="compositionally biased region" description="Acidic residues" evidence="7">
    <location>
        <begin position="405"/>
        <end position="414"/>
    </location>
</feature>
<comment type="caution">
    <text evidence="10">The sequence shown here is derived from an EMBL/GenBank/DDBJ whole genome shotgun (WGS) entry which is preliminary data.</text>
</comment>
<keyword evidence="3" id="KW-0479">Metal-binding</keyword>
<protein>
    <submittedName>
        <fullName evidence="10">Murein DD-endopeptidase MepM/ murein hydrolase activator NlpD</fullName>
    </submittedName>
</protein>
<proteinExistence type="predicted"/>
<keyword evidence="5" id="KW-0862">Zinc</keyword>
<evidence type="ECO:0000256" key="8">
    <source>
        <dbReference type="SAM" id="Phobius"/>
    </source>
</evidence>
<feature type="region of interest" description="Disordered" evidence="7">
    <location>
        <begin position="401"/>
        <end position="426"/>
    </location>
</feature>
<feature type="compositionally biased region" description="Gly residues" evidence="7">
    <location>
        <begin position="1"/>
        <end position="18"/>
    </location>
</feature>
<dbReference type="AlphaFoldDB" id="A0A840ANR2"/>
<evidence type="ECO:0000313" key="11">
    <source>
        <dbReference type="Proteomes" id="UP000553963"/>
    </source>
</evidence>
<evidence type="ECO:0000256" key="4">
    <source>
        <dbReference type="ARBA" id="ARBA00022801"/>
    </source>
</evidence>
<dbReference type="PANTHER" id="PTHR21666:SF288">
    <property type="entry name" value="CELL DIVISION PROTEIN YTFB"/>
    <property type="match status" value="1"/>
</dbReference>
<gene>
    <name evidence="10" type="ORF">GGR25_002979</name>
</gene>
<dbReference type="SUPFAM" id="SSF51261">
    <property type="entry name" value="Duplicated hybrid motif"/>
    <property type="match status" value="1"/>
</dbReference>
<keyword evidence="6" id="KW-0482">Metalloprotease</keyword>
<keyword evidence="2" id="KW-0645">Protease</keyword>
<feature type="transmembrane region" description="Helical" evidence="8">
    <location>
        <begin position="43"/>
        <end position="66"/>
    </location>
</feature>
<dbReference type="EMBL" id="JACIDS010000003">
    <property type="protein sequence ID" value="MBB3931929.1"/>
    <property type="molecule type" value="Genomic_DNA"/>
</dbReference>
<dbReference type="InterPro" id="IPR050570">
    <property type="entry name" value="Cell_wall_metabolism_enzyme"/>
</dbReference>
<evidence type="ECO:0000256" key="1">
    <source>
        <dbReference type="ARBA" id="ARBA00001947"/>
    </source>
</evidence>
<feature type="region of interest" description="Disordered" evidence="7">
    <location>
        <begin position="145"/>
        <end position="212"/>
    </location>
</feature>
<dbReference type="InterPro" id="IPR011055">
    <property type="entry name" value="Dup_hybrid_motif"/>
</dbReference>
<evidence type="ECO:0000256" key="3">
    <source>
        <dbReference type="ARBA" id="ARBA00022723"/>
    </source>
</evidence>
<comment type="cofactor">
    <cofactor evidence="1">
        <name>Zn(2+)</name>
        <dbReference type="ChEBI" id="CHEBI:29105"/>
    </cofactor>
</comment>
<evidence type="ECO:0000256" key="7">
    <source>
        <dbReference type="SAM" id="MobiDB-lite"/>
    </source>
</evidence>
<dbReference type="CDD" id="cd12797">
    <property type="entry name" value="M23_peptidase"/>
    <property type="match status" value="1"/>
</dbReference>
<organism evidence="10 11">
    <name type="scientific">Kaistia hirudinis</name>
    <dbReference type="NCBI Taxonomy" id="1293440"/>
    <lineage>
        <taxon>Bacteria</taxon>
        <taxon>Pseudomonadati</taxon>
        <taxon>Pseudomonadota</taxon>
        <taxon>Alphaproteobacteria</taxon>
        <taxon>Hyphomicrobiales</taxon>
        <taxon>Kaistiaceae</taxon>
        <taxon>Kaistia</taxon>
    </lineage>
</organism>
<dbReference type="Gene3D" id="3.10.450.350">
    <property type="match status" value="1"/>
</dbReference>
<feature type="domain" description="M23ase beta-sheet core" evidence="9">
    <location>
        <begin position="553"/>
        <end position="649"/>
    </location>
</feature>
<keyword evidence="8" id="KW-1133">Transmembrane helix</keyword>
<dbReference type="GO" id="GO:0046872">
    <property type="term" value="F:metal ion binding"/>
    <property type="evidence" value="ECO:0007669"/>
    <property type="project" value="UniProtKB-KW"/>
</dbReference>
<evidence type="ECO:0000256" key="2">
    <source>
        <dbReference type="ARBA" id="ARBA00022670"/>
    </source>
</evidence>
<reference evidence="10 11" key="1">
    <citation type="submission" date="2020-08" db="EMBL/GenBank/DDBJ databases">
        <title>Genomic Encyclopedia of Type Strains, Phase IV (KMG-IV): sequencing the most valuable type-strain genomes for metagenomic binning, comparative biology and taxonomic classification.</title>
        <authorList>
            <person name="Goeker M."/>
        </authorList>
    </citation>
    <scope>NUCLEOTIDE SEQUENCE [LARGE SCALE GENOMIC DNA]</scope>
    <source>
        <strain evidence="10 11">DSM 25966</strain>
    </source>
</reference>
<feature type="region of interest" description="Disordered" evidence="7">
    <location>
        <begin position="1"/>
        <end position="32"/>
    </location>
</feature>
<keyword evidence="8" id="KW-0472">Membrane</keyword>
<evidence type="ECO:0000256" key="5">
    <source>
        <dbReference type="ARBA" id="ARBA00022833"/>
    </source>
</evidence>
<dbReference type="GO" id="GO:0004222">
    <property type="term" value="F:metalloendopeptidase activity"/>
    <property type="evidence" value="ECO:0007669"/>
    <property type="project" value="TreeGrafter"/>
</dbReference>
<evidence type="ECO:0000313" key="10">
    <source>
        <dbReference type="EMBL" id="MBB3931929.1"/>
    </source>
</evidence>
<dbReference type="Gene3D" id="2.70.70.10">
    <property type="entry name" value="Glucose Permease (Domain IIA)"/>
    <property type="match status" value="1"/>
</dbReference>
<dbReference type="Pfam" id="PF01551">
    <property type="entry name" value="Peptidase_M23"/>
    <property type="match status" value="1"/>
</dbReference>
<dbReference type="GO" id="GO:0006508">
    <property type="term" value="P:proteolysis"/>
    <property type="evidence" value="ECO:0007669"/>
    <property type="project" value="UniProtKB-KW"/>
</dbReference>
<dbReference type="InterPro" id="IPR016047">
    <property type="entry name" value="M23ase_b-sheet_dom"/>
</dbReference>
<dbReference type="RefSeq" id="WP_183399529.1">
    <property type="nucleotide sequence ID" value="NZ_JACIDS010000003.1"/>
</dbReference>
<keyword evidence="4 10" id="KW-0378">Hydrolase</keyword>
<keyword evidence="8" id="KW-0812">Transmembrane</keyword>
<dbReference type="Proteomes" id="UP000553963">
    <property type="component" value="Unassembled WGS sequence"/>
</dbReference>
<accession>A0A840ANR2</accession>
<feature type="compositionally biased region" description="Low complexity" evidence="7">
    <location>
        <begin position="201"/>
        <end position="211"/>
    </location>
</feature>
<evidence type="ECO:0000256" key="6">
    <source>
        <dbReference type="ARBA" id="ARBA00023049"/>
    </source>
</evidence>
<name>A0A840ANR2_9HYPH</name>